<organism evidence="1 2">
    <name type="scientific">Bacillus mesophilus</name>
    <dbReference type="NCBI Taxonomy" id="1808955"/>
    <lineage>
        <taxon>Bacteria</taxon>
        <taxon>Bacillati</taxon>
        <taxon>Bacillota</taxon>
        <taxon>Bacilli</taxon>
        <taxon>Bacillales</taxon>
        <taxon>Bacillaceae</taxon>
        <taxon>Bacillus</taxon>
    </lineage>
</organism>
<evidence type="ECO:0000313" key="1">
    <source>
        <dbReference type="EMBL" id="NEY73097.1"/>
    </source>
</evidence>
<name>A0A6M0QA12_9BACI</name>
<keyword evidence="2" id="KW-1185">Reference proteome</keyword>
<gene>
    <name evidence="1" type="ORF">G4D63_15275</name>
</gene>
<dbReference type="AlphaFoldDB" id="A0A6M0QA12"/>
<reference evidence="1 2" key="1">
    <citation type="submission" date="2020-02" db="EMBL/GenBank/DDBJ databases">
        <title>Bacillus aquiflavi sp. nov., isolated from yellow water of strong flavor Chinese baijiu in Yibin region of China.</title>
        <authorList>
            <person name="Xie J."/>
        </authorList>
    </citation>
    <scope>NUCLEOTIDE SEQUENCE [LARGE SCALE GENOMIC DNA]</scope>
    <source>
        <strain evidence="1 2">SA4</strain>
    </source>
</reference>
<evidence type="ECO:0000313" key="2">
    <source>
        <dbReference type="Proteomes" id="UP000481043"/>
    </source>
</evidence>
<dbReference type="RefSeq" id="WP_163180558.1">
    <property type="nucleotide sequence ID" value="NZ_JAAIWM010000005.1"/>
</dbReference>
<dbReference type="GO" id="GO:0000150">
    <property type="term" value="F:DNA strand exchange activity"/>
    <property type="evidence" value="ECO:0007669"/>
    <property type="project" value="InterPro"/>
</dbReference>
<dbReference type="Gene3D" id="3.40.50.1390">
    <property type="entry name" value="Resolvase, N-terminal catalytic domain"/>
    <property type="match status" value="1"/>
</dbReference>
<comment type="caution">
    <text evidence="1">The sequence shown here is derived from an EMBL/GenBank/DDBJ whole genome shotgun (WGS) entry which is preliminary data.</text>
</comment>
<accession>A0A6M0QA12</accession>
<dbReference type="InterPro" id="IPR036162">
    <property type="entry name" value="Resolvase-like_N_sf"/>
</dbReference>
<dbReference type="GO" id="GO:0003677">
    <property type="term" value="F:DNA binding"/>
    <property type="evidence" value="ECO:0007669"/>
    <property type="project" value="InterPro"/>
</dbReference>
<dbReference type="Proteomes" id="UP000481043">
    <property type="component" value="Unassembled WGS sequence"/>
</dbReference>
<sequence>MKKKRAVGYRRRIPKSEKDFGNTSLEKQEDEIIKYCEMNGIELVVVYVNDLKSGNSLKGRIFYTTFRINNQHSHQLEINLRSRSEESI</sequence>
<dbReference type="EMBL" id="JAAIWM010000005">
    <property type="protein sequence ID" value="NEY73097.1"/>
    <property type="molecule type" value="Genomic_DNA"/>
</dbReference>
<protein>
    <submittedName>
        <fullName evidence="1">Recombinase family protein</fullName>
    </submittedName>
</protein>
<proteinExistence type="predicted"/>